<comment type="caution">
    <text evidence="2">The sequence shown here is derived from an EMBL/GenBank/DDBJ whole genome shotgun (WGS) entry which is preliminary data.</text>
</comment>
<evidence type="ECO:0000313" key="3">
    <source>
        <dbReference type="Proteomes" id="UP000485058"/>
    </source>
</evidence>
<dbReference type="AlphaFoldDB" id="A0A699ZA53"/>
<protein>
    <submittedName>
        <fullName evidence="2">Uncharacterized protein</fullName>
    </submittedName>
</protein>
<dbReference type="Proteomes" id="UP000485058">
    <property type="component" value="Unassembled WGS sequence"/>
</dbReference>
<feature type="signal peptide" evidence="1">
    <location>
        <begin position="1"/>
        <end position="22"/>
    </location>
</feature>
<keyword evidence="1" id="KW-0732">Signal</keyword>
<feature type="chain" id="PRO_5025348177" evidence="1">
    <location>
        <begin position="23"/>
        <end position="106"/>
    </location>
</feature>
<evidence type="ECO:0000313" key="2">
    <source>
        <dbReference type="EMBL" id="GFH15998.1"/>
    </source>
</evidence>
<gene>
    <name evidence="2" type="ORF">HaLaN_12339</name>
</gene>
<name>A0A699ZA53_HAELA</name>
<keyword evidence="3" id="KW-1185">Reference proteome</keyword>
<dbReference type="EMBL" id="BLLF01000931">
    <property type="protein sequence ID" value="GFH15998.1"/>
    <property type="molecule type" value="Genomic_DNA"/>
</dbReference>
<organism evidence="2 3">
    <name type="scientific">Haematococcus lacustris</name>
    <name type="common">Green alga</name>
    <name type="synonym">Haematococcus pluvialis</name>
    <dbReference type="NCBI Taxonomy" id="44745"/>
    <lineage>
        <taxon>Eukaryota</taxon>
        <taxon>Viridiplantae</taxon>
        <taxon>Chlorophyta</taxon>
        <taxon>core chlorophytes</taxon>
        <taxon>Chlorophyceae</taxon>
        <taxon>CS clade</taxon>
        <taxon>Chlamydomonadales</taxon>
        <taxon>Haematococcaceae</taxon>
        <taxon>Haematococcus</taxon>
    </lineage>
</organism>
<reference evidence="2 3" key="1">
    <citation type="submission" date="2020-02" db="EMBL/GenBank/DDBJ databases">
        <title>Draft genome sequence of Haematococcus lacustris strain NIES-144.</title>
        <authorList>
            <person name="Morimoto D."/>
            <person name="Nakagawa S."/>
            <person name="Yoshida T."/>
            <person name="Sawayama S."/>
        </authorList>
    </citation>
    <scope>NUCLEOTIDE SEQUENCE [LARGE SCALE GENOMIC DNA]</scope>
    <source>
        <strain evidence="2 3">NIES-144</strain>
    </source>
</reference>
<accession>A0A699ZA53</accession>
<sequence>MVTLWIQAALLFSATLSPMAYARHSQAMTSGPVRRGGLDMSHLLLVAFDLAVILVDGAKTLVKYGGVSQAAVAWQAAEDGEEETSLRLQALASGSWDVAGGGFFYW</sequence>
<evidence type="ECO:0000256" key="1">
    <source>
        <dbReference type="SAM" id="SignalP"/>
    </source>
</evidence>
<proteinExistence type="predicted"/>